<feature type="domain" description="Archease" evidence="5">
    <location>
        <begin position="3"/>
        <end position="132"/>
    </location>
</feature>
<dbReference type="RefSeq" id="WP_009887328.1">
    <property type="nucleotide sequence ID" value="NC_021592.1"/>
</dbReference>
<reference evidence="6 7" key="1">
    <citation type="journal article" date="2007" name="Proc. Natl. Acad. Sci. U.S.A.">
        <title>Genome dynamics in a natural archaeal population.</title>
        <authorList>
            <person name="Allen E.E."/>
            <person name="Tyson G.W."/>
            <person name="Whitaker R.J."/>
            <person name="Detter J.C."/>
            <person name="Richardson P.M."/>
            <person name="Banfield J.F."/>
        </authorList>
    </citation>
    <scope>NUCLEOTIDE SEQUENCE [LARGE SCALE GENOMIC DNA]</scope>
    <source>
        <strain evidence="7">fer1</strain>
    </source>
</reference>
<evidence type="ECO:0000256" key="4">
    <source>
        <dbReference type="ARBA" id="ARBA00022837"/>
    </source>
</evidence>
<name>S0AQS9_FERAC</name>
<dbReference type="EMBL" id="CP004145">
    <property type="protein sequence ID" value="AGO61276.1"/>
    <property type="molecule type" value="Genomic_DNA"/>
</dbReference>
<dbReference type="PANTHER" id="PTHR12682">
    <property type="entry name" value="ARCHEASE"/>
    <property type="match status" value="1"/>
</dbReference>
<dbReference type="Gene3D" id="3.55.10.10">
    <property type="entry name" value="Archease domain"/>
    <property type="match status" value="1"/>
</dbReference>
<evidence type="ECO:0000256" key="2">
    <source>
        <dbReference type="ARBA" id="ARBA00022694"/>
    </source>
</evidence>
<evidence type="ECO:0000313" key="7">
    <source>
        <dbReference type="Proteomes" id="UP000014660"/>
    </source>
</evidence>
<gene>
    <name evidence="6" type="ORF">FACI_IFERC00001G1296</name>
</gene>
<sequence>MKYDILDHTADLKIKVYGNSLNSIFENSVAAISDLITGSKSMENAIKRKVEITKQSVDDMLVQLLNDVIFYLETENVLFQRAEINISGNRLNGILFGTKLPDNPCYSNAIKAVTYYNLKISPEEGFAILVLDV</sequence>
<comment type="similarity">
    <text evidence="1">Belongs to the archease family.</text>
</comment>
<accession>S0AQS9</accession>
<dbReference type="GeneID" id="16025474"/>
<keyword evidence="3" id="KW-0479">Metal-binding</keyword>
<evidence type="ECO:0000313" key="6">
    <source>
        <dbReference type="EMBL" id="AGO61276.1"/>
    </source>
</evidence>
<keyword evidence="4" id="KW-0106">Calcium</keyword>
<evidence type="ECO:0000256" key="3">
    <source>
        <dbReference type="ARBA" id="ARBA00022723"/>
    </source>
</evidence>
<dbReference type="Proteomes" id="UP000014660">
    <property type="component" value="Chromosome"/>
</dbReference>
<keyword evidence="7" id="KW-1185">Reference proteome</keyword>
<evidence type="ECO:0000259" key="5">
    <source>
        <dbReference type="Pfam" id="PF01951"/>
    </source>
</evidence>
<proteinExistence type="inferred from homology"/>
<dbReference type="InterPro" id="IPR036820">
    <property type="entry name" value="Archease_dom_sf"/>
</dbReference>
<dbReference type="KEGG" id="fac:FACI_IFERC01G1296"/>
<dbReference type="AlphaFoldDB" id="S0AQS9"/>
<dbReference type="SUPFAM" id="SSF69819">
    <property type="entry name" value="MTH1598-like"/>
    <property type="match status" value="1"/>
</dbReference>
<dbReference type="Pfam" id="PF01951">
    <property type="entry name" value="Archease"/>
    <property type="match status" value="1"/>
</dbReference>
<organism evidence="6 7">
    <name type="scientific">Ferroplasma acidarmanus Fer1</name>
    <dbReference type="NCBI Taxonomy" id="333146"/>
    <lineage>
        <taxon>Archaea</taxon>
        <taxon>Methanobacteriati</taxon>
        <taxon>Thermoplasmatota</taxon>
        <taxon>Thermoplasmata</taxon>
        <taxon>Thermoplasmatales</taxon>
        <taxon>Ferroplasmaceae</taxon>
        <taxon>Ferroplasma</taxon>
    </lineage>
</organism>
<dbReference type="GO" id="GO:0046872">
    <property type="term" value="F:metal ion binding"/>
    <property type="evidence" value="ECO:0007669"/>
    <property type="project" value="UniProtKB-KW"/>
</dbReference>
<dbReference type="InterPro" id="IPR023572">
    <property type="entry name" value="Archease_dom"/>
</dbReference>
<dbReference type="PANTHER" id="PTHR12682:SF11">
    <property type="entry name" value="PROTEIN ARCHEASE"/>
    <property type="match status" value="1"/>
</dbReference>
<dbReference type="GO" id="GO:0008033">
    <property type="term" value="P:tRNA processing"/>
    <property type="evidence" value="ECO:0007669"/>
    <property type="project" value="UniProtKB-KW"/>
</dbReference>
<evidence type="ECO:0000256" key="1">
    <source>
        <dbReference type="ARBA" id="ARBA00007963"/>
    </source>
</evidence>
<dbReference type="InterPro" id="IPR002804">
    <property type="entry name" value="Archease"/>
</dbReference>
<keyword evidence="2" id="KW-0819">tRNA processing</keyword>
<protein>
    <recommendedName>
        <fullName evidence="5">Archease domain-containing protein</fullName>
    </recommendedName>
</protein>
<dbReference type="HOGENOM" id="CLU_111362_3_1_2"/>